<sequence>MHQRSLSIRKLPSPQETFRVKKTIGTNFSFEIPNSGQVPCQFSPQEKLSGSPQFRSRRSKRLDEGEKEEEGMEDTTQRSGLLLTASGNGERERGSA</sequence>
<evidence type="ECO:0000313" key="2">
    <source>
        <dbReference type="EMBL" id="CAH2048820.1"/>
    </source>
</evidence>
<reference evidence="2" key="1">
    <citation type="submission" date="2022-03" db="EMBL/GenBank/DDBJ databases">
        <authorList>
            <person name="Martin H S."/>
        </authorList>
    </citation>
    <scope>NUCLEOTIDE SEQUENCE</scope>
</reference>
<keyword evidence="3" id="KW-1185">Reference proteome</keyword>
<protein>
    <submittedName>
        <fullName evidence="2">Uncharacterized protein</fullName>
    </submittedName>
</protein>
<dbReference type="EMBL" id="OW152830">
    <property type="protein sequence ID" value="CAH2048820.1"/>
    <property type="molecule type" value="Genomic_DNA"/>
</dbReference>
<evidence type="ECO:0000256" key="1">
    <source>
        <dbReference type="SAM" id="MobiDB-lite"/>
    </source>
</evidence>
<proteinExistence type="predicted"/>
<dbReference type="Proteomes" id="UP000837857">
    <property type="component" value="Chromosome 18"/>
</dbReference>
<name>A0ABN8I807_9NEOP</name>
<organism evidence="2 3">
    <name type="scientific">Iphiclides podalirius</name>
    <name type="common">scarce swallowtail</name>
    <dbReference type="NCBI Taxonomy" id="110791"/>
    <lineage>
        <taxon>Eukaryota</taxon>
        <taxon>Metazoa</taxon>
        <taxon>Ecdysozoa</taxon>
        <taxon>Arthropoda</taxon>
        <taxon>Hexapoda</taxon>
        <taxon>Insecta</taxon>
        <taxon>Pterygota</taxon>
        <taxon>Neoptera</taxon>
        <taxon>Endopterygota</taxon>
        <taxon>Lepidoptera</taxon>
        <taxon>Glossata</taxon>
        <taxon>Ditrysia</taxon>
        <taxon>Papilionoidea</taxon>
        <taxon>Papilionidae</taxon>
        <taxon>Papilioninae</taxon>
        <taxon>Iphiclides</taxon>
    </lineage>
</organism>
<feature type="non-terminal residue" evidence="2">
    <location>
        <position position="1"/>
    </location>
</feature>
<evidence type="ECO:0000313" key="3">
    <source>
        <dbReference type="Proteomes" id="UP000837857"/>
    </source>
</evidence>
<feature type="region of interest" description="Disordered" evidence="1">
    <location>
        <begin position="33"/>
        <end position="96"/>
    </location>
</feature>
<accession>A0ABN8I807</accession>
<feature type="compositionally biased region" description="Polar residues" evidence="1">
    <location>
        <begin position="33"/>
        <end position="54"/>
    </location>
</feature>
<gene>
    <name evidence="2" type="ORF">IPOD504_LOCUS6402</name>
</gene>